<organism evidence="11 12">
    <name type="scientific">Clostridium brassicae</name>
    <dbReference type="NCBI Taxonomy" id="2999072"/>
    <lineage>
        <taxon>Bacteria</taxon>
        <taxon>Bacillati</taxon>
        <taxon>Bacillota</taxon>
        <taxon>Clostridia</taxon>
        <taxon>Eubacteriales</taxon>
        <taxon>Clostridiaceae</taxon>
        <taxon>Clostridium</taxon>
    </lineage>
</organism>
<evidence type="ECO:0000313" key="11">
    <source>
        <dbReference type="EMBL" id="MCY6960499.1"/>
    </source>
</evidence>
<keyword evidence="6 9" id="KW-0808">Transferase</keyword>
<sequence>MIEKFFREDISDFQPYDAGKENFRIRLDANESFIGLSQSLKNKILSAVISVEFNRYPDPQSNKLCSLYGKYCGIDEKYIMAGNGSDEIIQIIINTFLDKGDKLVVLDPDFSMYKSYNRVRGGKTVSISLDKDFNIDTDSLIEKINYENPKIFIFSNPNNPTGGIISKKDIIKIVDKCNCIVVVDEAYIEFYGDSIIYEVKNYKNLIVLRTCSKALGSAVLRLGFAITNESILKELKKVKPPFNVNGVSQVIGEIILEDTEYVNKAVKKIIEQRDYLYEELSKINKIKVYRTNANFVLFKSINSKKINEKLERNGIKIRSFKDEVLKDYLRVTAGNESQNKEVLKIIKECVTSFEI</sequence>
<dbReference type="RefSeq" id="WP_268062936.1">
    <property type="nucleotide sequence ID" value="NZ_JAPQFJ010000031.1"/>
</dbReference>
<comment type="caution">
    <text evidence="11">The sequence shown here is derived from an EMBL/GenBank/DDBJ whole genome shotgun (WGS) entry which is preliminary data.</text>
</comment>
<keyword evidence="12" id="KW-1185">Reference proteome</keyword>
<evidence type="ECO:0000313" key="12">
    <source>
        <dbReference type="Proteomes" id="UP001144612"/>
    </source>
</evidence>
<comment type="catalytic activity">
    <reaction evidence="9">
        <text>L-histidinol phosphate + 2-oxoglutarate = 3-(imidazol-4-yl)-2-oxopropyl phosphate + L-glutamate</text>
        <dbReference type="Rhea" id="RHEA:23744"/>
        <dbReference type="ChEBI" id="CHEBI:16810"/>
        <dbReference type="ChEBI" id="CHEBI:29985"/>
        <dbReference type="ChEBI" id="CHEBI:57766"/>
        <dbReference type="ChEBI" id="CHEBI:57980"/>
        <dbReference type="EC" id="2.6.1.9"/>
    </reaction>
</comment>
<dbReference type="InterPro" id="IPR004839">
    <property type="entry name" value="Aminotransferase_I/II_large"/>
</dbReference>
<dbReference type="Pfam" id="PF00155">
    <property type="entry name" value="Aminotran_1_2"/>
    <property type="match status" value="1"/>
</dbReference>
<comment type="similarity">
    <text evidence="2 9">Belongs to the class-II pyridoxal-phosphate-dependent aminotransferase family. Histidinol-phosphate aminotransferase subfamily.</text>
</comment>
<protein>
    <recommendedName>
        <fullName evidence="9">Histidinol-phosphate aminotransferase</fullName>
        <ecNumber evidence="9">2.6.1.9</ecNumber>
    </recommendedName>
    <alternativeName>
        <fullName evidence="9">Imidazole acetol-phosphate transaminase</fullName>
    </alternativeName>
</protein>
<gene>
    <name evidence="9 11" type="primary">hisC</name>
    <name evidence="11" type="ORF">OW729_18035</name>
</gene>
<dbReference type="SUPFAM" id="SSF53383">
    <property type="entry name" value="PLP-dependent transferases"/>
    <property type="match status" value="1"/>
</dbReference>
<keyword evidence="11" id="KW-0378">Hydrolase</keyword>
<dbReference type="EMBL" id="JAPQFJ010000031">
    <property type="protein sequence ID" value="MCY6960499.1"/>
    <property type="molecule type" value="Genomic_DNA"/>
</dbReference>
<keyword evidence="4 9" id="KW-0032">Aminotransferase</keyword>
<dbReference type="Gene3D" id="3.90.1150.10">
    <property type="entry name" value="Aspartate Aminotransferase, domain 1"/>
    <property type="match status" value="1"/>
</dbReference>
<dbReference type="GO" id="GO:0016787">
    <property type="term" value="F:hydrolase activity"/>
    <property type="evidence" value="ECO:0007669"/>
    <property type="project" value="UniProtKB-KW"/>
</dbReference>
<dbReference type="NCBIfam" id="TIGR01141">
    <property type="entry name" value="hisC"/>
    <property type="match status" value="1"/>
</dbReference>
<comment type="pathway">
    <text evidence="9">Amino-acid biosynthesis; L-histidine biosynthesis; L-histidine from 5-phospho-alpha-D-ribose 1-diphosphate: step 7/9.</text>
</comment>
<dbReference type="InterPro" id="IPR015421">
    <property type="entry name" value="PyrdxlP-dep_Trfase_major"/>
</dbReference>
<evidence type="ECO:0000256" key="4">
    <source>
        <dbReference type="ARBA" id="ARBA00022576"/>
    </source>
</evidence>
<name>A0ABT4DHK7_9CLOT</name>
<evidence type="ECO:0000256" key="8">
    <source>
        <dbReference type="ARBA" id="ARBA00023102"/>
    </source>
</evidence>
<dbReference type="Proteomes" id="UP001144612">
    <property type="component" value="Unassembled WGS sequence"/>
</dbReference>
<evidence type="ECO:0000256" key="2">
    <source>
        <dbReference type="ARBA" id="ARBA00007970"/>
    </source>
</evidence>
<comment type="cofactor">
    <cofactor evidence="1 9">
        <name>pyridoxal 5'-phosphate</name>
        <dbReference type="ChEBI" id="CHEBI:597326"/>
    </cofactor>
</comment>
<dbReference type="GO" id="GO:0004400">
    <property type="term" value="F:histidinol-phosphate transaminase activity"/>
    <property type="evidence" value="ECO:0007669"/>
    <property type="project" value="UniProtKB-EC"/>
</dbReference>
<evidence type="ECO:0000256" key="3">
    <source>
        <dbReference type="ARBA" id="ARBA00011738"/>
    </source>
</evidence>
<evidence type="ECO:0000256" key="6">
    <source>
        <dbReference type="ARBA" id="ARBA00022679"/>
    </source>
</evidence>
<feature type="domain" description="Aminotransferase class I/classII large" evidence="10">
    <location>
        <begin position="26"/>
        <end position="346"/>
    </location>
</feature>
<dbReference type="CDD" id="cd00609">
    <property type="entry name" value="AAT_like"/>
    <property type="match status" value="1"/>
</dbReference>
<evidence type="ECO:0000256" key="7">
    <source>
        <dbReference type="ARBA" id="ARBA00022898"/>
    </source>
</evidence>
<accession>A0ABT4DHK7</accession>
<dbReference type="PANTHER" id="PTHR42885:SF2">
    <property type="entry name" value="HISTIDINOL-PHOSPHATE AMINOTRANSFERASE"/>
    <property type="match status" value="1"/>
</dbReference>
<comment type="subunit">
    <text evidence="3 9">Homodimer.</text>
</comment>
<keyword evidence="8 9" id="KW-0368">Histidine biosynthesis</keyword>
<reference evidence="11" key="1">
    <citation type="submission" date="2022-12" db="EMBL/GenBank/DDBJ databases">
        <title>Clostridium sp. nov., isolated from industrial wastewater.</title>
        <authorList>
            <person name="Jiayan W."/>
        </authorList>
    </citation>
    <scope>NUCLEOTIDE SEQUENCE</scope>
    <source>
        <strain evidence="11">ZC22-4</strain>
    </source>
</reference>
<evidence type="ECO:0000256" key="1">
    <source>
        <dbReference type="ARBA" id="ARBA00001933"/>
    </source>
</evidence>
<dbReference type="PANTHER" id="PTHR42885">
    <property type="entry name" value="HISTIDINOL-PHOSPHATE AMINOTRANSFERASE-RELATED"/>
    <property type="match status" value="1"/>
</dbReference>
<dbReference type="EC" id="2.6.1.9" evidence="9"/>
<evidence type="ECO:0000256" key="9">
    <source>
        <dbReference type="HAMAP-Rule" id="MF_01023"/>
    </source>
</evidence>
<evidence type="ECO:0000259" key="10">
    <source>
        <dbReference type="Pfam" id="PF00155"/>
    </source>
</evidence>
<dbReference type="InterPro" id="IPR005861">
    <property type="entry name" value="HisP_aminotrans"/>
</dbReference>
<proteinExistence type="inferred from homology"/>
<feature type="modified residue" description="N6-(pyridoxal phosphate)lysine" evidence="9">
    <location>
        <position position="213"/>
    </location>
</feature>
<dbReference type="HAMAP" id="MF_01023">
    <property type="entry name" value="HisC_aminotrans_2"/>
    <property type="match status" value="1"/>
</dbReference>
<keyword evidence="7 9" id="KW-0663">Pyridoxal phosphate</keyword>
<keyword evidence="5 9" id="KW-0028">Amino-acid biosynthesis</keyword>
<dbReference type="InterPro" id="IPR015424">
    <property type="entry name" value="PyrdxlP-dep_Trfase"/>
</dbReference>
<dbReference type="Gene3D" id="3.40.640.10">
    <property type="entry name" value="Type I PLP-dependent aspartate aminotransferase-like (Major domain)"/>
    <property type="match status" value="1"/>
</dbReference>
<evidence type="ECO:0000256" key="5">
    <source>
        <dbReference type="ARBA" id="ARBA00022605"/>
    </source>
</evidence>
<dbReference type="InterPro" id="IPR015422">
    <property type="entry name" value="PyrdxlP-dep_Trfase_small"/>
</dbReference>